<dbReference type="InterPro" id="IPR008042">
    <property type="entry name" value="Retrotrans_Pao"/>
</dbReference>
<evidence type="ECO:0000313" key="1">
    <source>
        <dbReference type="EMBL" id="GBO00236.1"/>
    </source>
</evidence>
<evidence type="ECO:0000313" key="2">
    <source>
        <dbReference type="Proteomes" id="UP000499080"/>
    </source>
</evidence>
<dbReference type="PANTHER" id="PTHR47331:SF5">
    <property type="entry name" value="RIBONUCLEASE H"/>
    <property type="match status" value="1"/>
</dbReference>
<dbReference type="PANTHER" id="PTHR47331">
    <property type="entry name" value="PHD-TYPE DOMAIN-CONTAINING PROTEIN"/>
    <property type="match status" value="1"/>
</dbReference>
<dbReference type="Proteomes" id="UP000499080">
    <property type="component" value="Unassembled WGS sequence"/>
</dbReference>
<sequence>MLLGNVSTEDQGYQFGDYDKDKVKILGLRLNSNEDCFKFIIITSASIPTKRTVLVDTDKLFDPLGFLEPVIVKAKVFPQKLWLHKIEWDQELPHQEKAKWETLKDYLNDLTNVRIQWCILTDSIKLLELHGFSDASKYAFGAVVYLRCATILNYEKVSMLCSKCKVAPLKSVTIPRLAAELLSKCISKAVSSLNLKIAKKITLLRFDYSACMDQHITAFD</sequence>
<organism evidence="1 2">
    <name type="scientific">Araneus ventricosus</name>
    <name type="common">Orbweaver spider</name>
    <name type="synonym">Epeira ventricosa</name>
    <dbReference type="NCBI Taxonomy" id="182803"/>
    <lineage>
        <taxon>Eukaryota</taxon>
        <taxon>Metazoa</taxon>
        <taxon>Ecdysozoa</taxon>
        <taxon>Arthropoda</taxon>
        <taxon>Chelicerata</taxon>
        <taxon>Arachnida</taxon>
        <taxon>Araneae</taxon>
        <taxon>Araneomorphae</taxon>
        <taxon>Entelegynae</taxon>
        <taxon>Araneoidea</taxon>
        <taxon>Araneidae</taxon>
        <taxon>Araneus</taxon>
    </lineage>
</organism>
<dbReference type="EMBL" id="BGPR01028819">
    <property type="protein sequence ID" value="GBO00236.1"/>
    <property type="molecule type" value="Genomic_DNA"/>
</dbReference>
<dbReference type="OrthoDB" id="8060717at2759"/>
<reference evidence="1 2" key="1">
    <citation type="journal article" date="2019" name="Sci. Rep.">
        <title>Orb-weaving spider Araneus ventricosus genome elucidates the spidroin gene catalogue.</title>
        <authorList>
            <person name="Kono N."/>
            <person name="Nakamura H."/>
            <person name="Ohtoshi R."/>
            <person name="Moran D.A.P."/>
            <person name="Shinohara A."/>
            <person name="Yoshida Y."/>
            <person name="Fujiwara M."/>
            <person name="Mori M."/>
            <person name="Tomita M."/>
            <person name="Arakawa K."/>
        </authorList>
    </citation>
    <scope>NUCLEOTIDE SEQUENCE [LARGE SCALE GENOMIC DNA]</scope>
</reference>
<protein>
    <submittedName>
        <fullName evidence="1">Uncharacterized protein</fullName>
    </submittedName>
</protein>
<proteinExistence type="predicted"/>
<dbReference type="Pfam" id="PF05380">
    <property type="entry name" value="Peptidase_A17"/>
    <property type="match status" value="1"/>
</dbReference>
<accession>A0A4Y2TMB3</accession>
<keyword evidence="2" id="KW-1185">Reference proteome</keyword>
<gene>
    <name evidence="1" type="ORF">AVEN_151933_1</name>
</gene>
<dbReference type="AlphaFoldDB" id="A0A4Y2TMB3"/>
<comment type="caution">
    <text evidence="1">The sequence shown here is derived from an EMBL/GenBank/DDBJ whole genome shotgun (WGS) entry which is preliminary data.</text>
</comment>
<name>A0A4Y2TMB3_ARAVE</name>